<evidence type="ECO:0000313" key="3">
    <source>
        <dbReference type="EMBL" id="THH18042.1"/>
    </source>
</evidence>
<feature type="domain" description="DUF7918" evidence="2">
    <location>
        <begin position="12"/>
        <end position="174"/>
    </location>
</feature>
<evidence type="ECO:0000313" key="4">
    <source>
        <dbReference type="Proteomes" id="UP000310158"/>
    </source>
</evidence>
<accession>A0A4S4LZK0</accession>
<gene>
    <name evidence="3" type="ORF">EW146_g2879</name>
</gene>
<dbReference type="AlphaFoldDB" id="A0A4S4LZK0"/>
<dbReference type="Proteomes" id="UP000310158">
    <property type="component" value="Unassembled WGS sequence"/>
</dbReference>
<evidence type="ECO:0000259" key="2">
    <source>
        <dbReference type="Pfam" id="PF25534"/>
    </source>
</evidence>
<keyword evidence="4" id="KW-1185">Reference proteome</keyword>
<organism evidence="3 4">
    <name type="scientific">Bondarzewia mesenterica</name>
    <dbReference type="NCBI Taxonomy" id="1095465"/>
    <lineage>
        <taxon>Eukaryota</taxon>
        <taxon>Fungi</taxon>
        <taxon>Dikarya</taxon>
        <taxon>Basidiomycota</taxon>
        <taxon>Agaricomycotina</taxon>
        <taxon>Agaricomycetes</taxon>
        <taxon>Russulales</taxon>
        <taxon>Bondarzewiaceae</taxon>
        <taxon>Bondarzewia</taxon>
    </lineage>
</organism>
<dbReference type="OrthoDB" id="3364132at2759"/>
<sequence>MMGYCDRSTTKEFAIQYTDFERRYTMKIDLFIDGRCVSSKSAQPGKSLSIWGARTSMTTRAPFKFSEISLVDDDEADNVSSPPNIGCIEVKLYRARIERRRGRIAQYRERGAVESGSVSEKSKKRRVASNVVSAWRPPTTKTIALDPIKYPYATFRFCYRPRAILQAEGIMPQSNSANISFQQGSSSTNNVPHMQDTESDARASRRREQTRSSGHTQADEIIEIHSEDEVRMALKAERASPIRLGPAAGEIIDLTLD</sequence>
<dbReference type="InterPro" id="IPR057678">
    <property type="entry name" value="DUF7918"/>
</dbReference>
<feature type="compositionally biased region" description="Polar residues" evidence="1">
    <location>
        <begin position="176"/>
        <end position="192"/>
    </location>
</feature>
<dbReference type="Pfam" id="PF25534">
    <property type="entry name" value="DUF7918"/>
    <property type="match status" value="1"/>
</dbReference>
<name>A0A4S4LZK0_9AGAM</name>
<feature type="compositionally biased region" description="Basic and acidic residues" evidence="1">
    <location>
        <begin position="195"/>
        <end position="210"/>
    </location>
</feature>
<reference evidence="3 4" key="1">
    <citation type="submission" date="2019-02" db="EMBL/GenBank/DDBJ databases">
        <title>Genome sequencing of the rare red list fungi Bondarzewia mesenterica.</title>
        <authorList>
            <person name="Buettner E."/>
            <person name="Kellner H."/>
        </authorList>
    </citation>
    <scope>NUCLEOTIDE SEQUENCE [LARGE SCALE GENOMIC DNA]</scope>
    <source>
        <strain evidence="3 4">DSM 108281</strain>
    </source>
</reference>
<feature type="region of interest" description="Disordered" evidence="1">
    <location>
        <begin position="176"/>
        <end position="224"/>
    </location>
</feature>
<evidence type="ECO:0000256" key="1">
    <source>
        <dbReference type="SAM" id="MobiDB-lite"/>
    </source>
</evidence>
<dbReference type="PANTHER" id="PTHR36223">
    <property type="entry name" value="BETA-LACTAMASE-TYPE TRANSPEPTIDASE FOLD DOMAIN CONTAINING PROTEIN"/>
    <property type="match status" value="1"/>
</dbReference>
<protein>
    <recommendedName>
        <fullName evidence="2">DUF7918 domain-containing protein</fullName>
    </recommendedName>
</protein>
<dbReference type="EMBL" id="SGPL01000088">
    <property type="protein sequence ID" value="THH18042.1"/>
    <property type="molecule type" value="Genomic_DNA"/>
</dbReference>
<dbReference type="PANTHER" id="PTHR36223:SF1">
    <property type="entry name" value="TRANSCRIPTION ELONGATION FACTOR EAF N-TERMINAL DOMAIN-CONTAINING PROTEIN"/>
    <property type="match status" value="1"/>
</dbReference>
<proteinExistence type="predicted"/>
<comment type="caution">
    <text evidence="3">The sequence shown here is derived from an EMBL/GenBank/DDBJ whole genome shotgun (WGS) entry which is preliminary data.</text>
</comment>